<reference evidence="3 4" key="1">
    <citation type="submission" date="2019-03" db="EMBL/GenBank/DDBJ databases">
        <title>Draft genome sequences of novel Actinobacteria.</title>
        <authorList>
            <person name="Sahin N."/>
            <person name="Ay H."/>
            <person name="Saygin H."/>
        </authorList>
    </citation>
    <scope>NUCLEOTIDE SEQUENCE [LARGE SCALE GENOMIC DNA]</scope>
    <source>
        <strain evidence="3 4">DSM 41900</strain>
    </source>
</reference>
<dbReference type="PANTHER" id="PTHR35010">
    <property type="entry name" value="BLL4672 PROTEIN-RELATED"/>
    <property type="match status" value="1"/>
</dbReference>
<dbReference type="RefSeq" id="WP_132816649.1">
    <property type="nucleotide sequence ID" value="NZ_SMKI01000033.1"/>
</dbReference>
<organism evidence="3 4">
    <name type="scientific">Streptomyces hainanensis</name>
    <dbReference type="NCBI Taxonomy" id="402648"/>
    <lineage>
        <taxon>Bacteria</taxon>
        <taxon>Bacillati</taxon>
        <taxon>Actinomycetota</taxon>
        <taxon>Actinomycetes</taxon>
        <taxon>Kitasatosporales</taxon>
        <taxon>Streptomycetaceae</taxon>
        <taxon>Streptomyces</taxon>
    </lineage>
</organism>
<dbReference type="InterPro" id="IPR001387">
    <property type="entry name" value="Cro/C1-type_HTH"/>
</dbReference>
<comment type="caution">
    <text evidence="3">The sequence shown here is derived from an EMBL/GenBank/DDBJ whole genome shotgun (WGS) entry which is preliminary data.</text>
</comment>
<accession>A0A4R4TKG3</accession>
<proteinExistence type="predicted"/>
<dbReference type="Gene3D" id="3.30.450.180">
    <property type="match status" value="1"/>
</dbReference>
<evidence type="ECO:0000259" key="2">
    <source>
        <dbReference type="PROSITE" id="PS50943"/>
    </source>
</evidence>
<feature type="domain" description="HTH cro/C1-type" evidence="2">
    <location>
        <begin position="38"/>
        <end position="81"/>
    </location>
</feature>
<dbReference type="InterPro" id="IPR010982">
    <property type="entry name" value="Lambda_DNA-bd_dom_sf"/>
</dbReference>
<sequence>MTTRGQLADFLRSRRDRTRPEEHGLPAGRRRSPCLRRAEVAQLAGISVDYYIRLEQGKAGRPSPTVLDALARVMRLNPDEREHLYLLARAESPRRTVTVERVRPGVHQLLAALTPTPAYVMGRRMDVLAWNSMGSAVLAVDFGSLRLPQRNLLWHVFCMPAARSLYVDWETVARQGIAHLRASVGRYPDDPGITALVGELSVKSEEFRTWWARHDVLDRGSGRKEFDHPLVGRLHLDYESLRLSDGPDQHLVVYTAPPGSPSHDALDELARITLNTEGGPSRIPAPRWKLRPFPEVDVQRPRGSG</sequence>
<dbReference type="CDD" id="cd00093">
    <property type="entry name" value="HTH_XRE"/>
    <property type="match status" value="1"/>
</dbReference>
<dbReference type="InterPro" id="IPR041413">
    <property type="entry name" value="MLTR_LBD"/>
</dbReference>
<dbReference type="Proteomes" id="UP000295345">
    <property type="component" value="Unassembled WGS sequence"/>
</dbReference>
<keyword evidence="4" id="KW-1185">Reference proteome</keyword>
<evidence type="ECO:0000256" key="1">
    <source>
        <dbReference type="SAM" id="MobiDB-lite"/>
    </source>
</evidence>
<name>A0A4R4TKG3_9ACTN</name>
<dbReference type="Pfam" id="PF17765">
    <property type="entry name" value="MLTR_LBD"/>
    <property type="match status" value="1"/>
</dbReference>
<evidence type="ECO:0000313" key="4">
    <source>
        <dbReference type="Proteomes" id="UP000295345"/>
    </source>
</evidence>
<dbReference type="AlphaFoldDB" id="A0A4R4TKG3"/>
<dbReference type="PROSITE" id="PS50943">
    <property type="entry name" value="HTH_CROC1"/>
    <property type="match status" value="1"/>
</dbReference>
<dbReference type="OrthoDB" id="3542608at2"/>
<feature type="region of interest" description="Disordered" evidence="1">
    <location>
        <begin position="1"/>
        <end position="30"/>
    </location>
</feature>
<dbReference type="EMBL" id="SMKI01000033">
    <property type="protein sequence ID" value="TDC78418.1"/>
    <property type="molecule type" value="Genomic_DNA"/>
</dbReference>
<dbReference type="SMART" id="SM00530">
    <property type="entry name" value="HTH_XRE"/>
    <property type="match status" value="1"/>
</dbReference>
<dbReference type="GO" id="GO:0003677">
    <property type="term" value="F:DNA binding"/>
    <property type="evidence" value="ECO:0007669"/>
    <property type="project" value="InterPro"/>
</dbReference>
<dbReference type="SUPFAM" id="SSF47413">
    <property type="entry name" value="lambda repressor-like DNA-binding domains"/>
    <property type="match status" value="1"/>
</dbReference>
<dbReference type="Gene3D" id="1.10.260.40">
    <property type="entry name" value="lambda repressor-like DNA-binding domains"/>
    <property type="match status" value="1"/>
</dbReference>
<dbReference type="PANTHER" id="PTHR35010:SF2">
    <property type="entry name" value="BLL4672 PROTEIN"/>
    <property type="match status" value="1"/>
</dbReference>
<protein>
    <submittedName>
        <fullName evidence="3">XRE family transcriptional regulator</fullName>
    </submittedName>
</protein>
<evidence type="ECO:0000313" key="3">
    <source>
        <dbReference type="EMBL" id="TDC78418.1"/>
    </source>
</evidence>
<dbReference type="Pfam" id="PF13560">
    <property type="entry name" value="HTH_31"/>
    <property type="match status" value="1"/>
</dbReference>
<gene>
    <name evidence="3" type="ORF">E1283_05050</name>
</gene>